<dbReference type="Gene3D" id="3.90.550.10">
    <property type="entry name" value="Spore Coat Polysaccharide Biosynthesis Protein SpsA, Chain A"/>
    <property type="match status" value="1"/>
</dbReference>
<name>A0AAX3MWA3_9BACL</name>
<dbReference type="Proteomes" id="UP001220962">
    <property type="component" value="Chromosome"/>
</dbReference>
<comment type="similarity">
    <text evidence="2">Belongs to the glycosyltransferase 2 family.</text>
</comment>
<dbReference type="InterPro" id="IPR001173">
    <property type="entry name" value="Glyco_trans_2-like"/>
</dbReference>
<proteinExistence type="inferred from homology"/>
<keyword evidence="3" id="KW-0328">Glycosyltransferase</keyword>
<feature type="domain" description="Glycosyltransferase 2-like" evidence="5">
    <location>
        <begin position="45"/>
        <end position="212"/>
    </location>
</feature>
<protein>
    <submittedName>
        <fullName evidence="6">Glycosyltransferase family 2 protein</fullName>
    </submittedName>
</protein>
<sequence length="458" mass="51833">MNRKTKKQMRKTPRVTSFQEGFQQGYDQGMTHGIHSYGKWMAGTSIVIPTYNQMDLLKGCIASIQAHTAHPYEIVVVDNASTDGTADYLRSLDLNVRYKVLERNLGFAGGVNHGLMMARGQYIVILNNDVVVTPGWLTNMLSCLDSDASIAAVGPVTNYIGGEQQIEVPYSDVKDMLPFAERFNKPDPGKWKYTDRLVGFCLLFRRELLYDIGYLDEGYRIGNYEDDDWMIRIRLSGRKLCIAGDSFIHHFGSVSMKSIENSQFEETNHRNAKFYEAKWGNPHQLIQETRHTNGAAYEQFGVRGIPSYQFYPDRRLVKTSGSKLYWLQDGHKHPLELQDAHQAAVFNPAVRLSYYELQSIPTGDIIQLHTPEELQQQQAGKMTIGIPDGSIVTDSSPEAAQHLFQLKDGKRRLFITPHAAECWGIDQQDIYELTTEQLQSIPQGLPIIAPPMLISPIL</sequence>
<evidence type="ECO:0000256" key="1">
    <source>
        <dbReference type="ARBA" id="ARBA00004776"/>
    </source>
</evidence>
<dbReference type="GO" id="GO:0016757">
    <property type="term" value="F:glycosyltransferase activity"/>
    <property type="evidence" value="ECO:0007669"/>
    <property type="project" value="UniProtKB-KW"/>
</dbReference>
<keyword evidence="4" id="KW-0808">Transferase</keyword>
<dbReference type="PANTHER" id="PTHR43179">
    <property type="entry name" value="RHAMNOSYLTRANSFERASE WBBL"/>
    <property type="match status" value="1"/>
</dbReference>
<organism evidence="6 7">
    <name type="scientific">Paenibacillus urinalis</name>
    <dbReference type="NCBI Taxonomy" id="521520"/>
    <lineage>
        <taxon>Bacteria</taxon>
        <taxon>Bacillati</taxon>
        <taxon>Bacillota</taxon>
        <taxon>Bacilli</taxon>
        <taxon>Bacillales</taxon>
        <taxon>Paenibacillaceae</taxon>
        <taxon>Paenibacillus</taxon>
    </lineage>
</organism>
<dbReference type="InterPro" id="IPR029044">
    <property type="entry name" value="Nucleotide-diphossugar_trans"/>
</dbReference>
<dbReference type="Pfam" id="PF00535">
    <property type="entry name" value="Glycos_transf_2"/>
    <property type="match status" value="1"/>
</dbReference>
<accession>A0AAX3MWA3</accession>
<reference evidence="6" key="1">
    <citation type="submission" date="2023-02" db="EMBL/GenBank/DDBJ databases">
        <title>Pathogen: clinical or host-associated sample.</title>
        <authorList>
            <person name="Hergert J."/>
            <person name="Casey R."/>
            <person name="Wagner J."/>
            <person name="Young E.L."/>
            <person name="Oakeson K.F."/>
        </authorList>
    </citation>
    <scope>NUCLEOTIDE SEQUENCE</scope>
    <source>
        <strain evidence="6">2022CK-00830</strain>
    </source>
</reference>
<dbReference type="AlphaFoldDB" id="A0AAX3MWA3"/>
<dbReference type="EMBL" id="CP118101">
    <property type="protein sequence ID" value="WDH81888.1"/>
    <property type="molecule type" value="Genomic_DNA"/>
</dbReference>
<evidence type="ECO:0000313" key="7">
    <source>
        <dbReference type="Proteomes" id="UP001220962"/>
    </source>
</evidence>
<dbReference type="RefSeq" id="WP_274359024.1">
    <property type="nucleotide sequence ID" value="NZ_CP118101.1"/>
</dbReference>
<evidence type="ECO:0000259" key="5">
    <source>
        <dbReference type="Pfam" id="PF00535"/>
    </source>
</evidence>
<evidence type="ECO:0000313" key="6">
    <source>
        <dbReference type="EMBL" id="WDH81888.1"/>
    </source>
</evidence>
<evidence type="ECO:0000256" key="4">
    <source>
        <dbReference type="ARBA" id="ARBA00022679"/>
    </source>
</evidence>
<dbReference type="SUPFAM" id="SSF53448">
    <property type="entry name" value="Nucleotide-diphospho-sugar transferases"/>
    <property type="match status" value="1"/>
</dbReference>
<comment type="pathway">
    <text evidence="1">Cell wall biogenesis; cell wall polysaccharide biosynthesis.</text>
</comment>
<gene>
    <name evidence="6" type="ORF">PUW23_20695</name>
</gene>
<dbReference type="PANTHER" id="PTHR43179:SF12">
    <property type="entry name" value="GALACTOFURANOSYLTRANSFERASE GLFT2"/>
    <property type="match status" value="1"/>
</dbReference>
<evidence type="ECO:0000256" key="3">
    <source>
        <dbReference type="ARBA" id="ARBA00022676"/>
    </source>
</evidence>
<dbReference type="CDD" id="cd04186">
    <property type="entry name" value="GT_2_like_c"/>
    <property type="match status" value="1"/>
</dbReference>
<evidence type="ECO:0000256" key="2">
    <source>
        <dbReference type="ARBA" id="ARBA00006739"/>
    </source>
</evidence>